<dbReference type="Proteomes" id="UP001298593">
    <property type="component" value="Unassembled WGS sequence"/>
</dbReference>
<evidence type="ECO:0000313" key="2">
    <source>
        <dbReference type="Proteomes" id="UP001298593"/>
    </source>
</evidence>
<accession>A0ABU5Y5J5</accession>
<sequence length="346" mass="34650">MQHAAPRPWIVAGAALVGAGTIAATPVIAPLPALSALQSPATQLTAGFDPFGAWQDVFDTAKANVTALTDSAVPMVAMQQLIANLINGESIDPKAIIDAIAQPSTSLTETPTPLSLSNDGFHAIVALVLPQYLPEDFPLPTDELTPILSFLASPLSGVLMGALGPSIAPLVALGNSVTEISDALSGDTADWSTALQAMADIPANMLGGLLNGATLDLDALIPTIMDAGMLPEGMGISSLSYAFGGLLSPGNTGSDVEGFVNGIADGSHPGIGGSLLNGLGIHLTGPLPLPIDGLGVGPIAAWESLQQIIAMTLGWDGVGNPLDDLAGSGSSAATDVLAELASSFGL</sequence>
<dbReference type="InterPro" id="IPR049934">
    <property type="entry name" value="GjpA-like"/>
</dbReference>
<name>A0ABU5Y5J5_9MYCO</name>
<keyword evidence="2" id="KW-1185">Reference proteome</keyword>
<gene>
    <name evidence="1" type="primary">gjpA</name>
    <name evidence="1" type="ORF">KV113_22100</name>
</gene>
<dbReference type="NCBIfam" id="NF033942">
    <property type="entry name" value="GjpA"/>
    <property type="match status" value="1"/>
</dbReference>
<dbReference type="EMBL" id="JAYJJU010000029">
    <property type="protein sequence ID" value="MEB3034235.1"/>
    <property type="molecule type" value="Genomic_DNA"/>
</dbReference>
<dbReference type="RefSeq" id="WP_224971954.1">
    <property type="nucleotide sequence ID" value="NZ_JAYJJU010000029.1"/>
</dbReference>
<reference evidence="1 2" key="1">
    <citation type="submission" date="2023-12" db="EMBL/GenBank/DDBJ databases">
        <title>Description of new species of Mycobacterium terrae complex isolated from sewage at the Sao Paulo Zoological Park Foundation in Brazil.</title>
        <authorList>
            <person name="Romagnoli C.L."/>
            <person name="Conceicao E.C."/>
            <person name="Machado E."/>
            <person name="Barreto L.B.P.F."/>
            <person name="Sharma A."/>
            <person name="Silva N.M."/>
            <person name="Marques L.E."/>
            <person name="Juliana M.A."/>
            <person name="Lourenco M.C.S."/>
            <person name="Digiampietri L.A."/>
            <person name="Suffys P.N."/>
            <person name="Viana-Niero C."/>
        </authorList>
    </citation>
    <scope>NUCLEOTIDE SEQUENCE [LARGE SCALE GENOMIC DNA]</scope>
    <source>
        <strain evidence="1 2">MYC340</strain>
    </source>
</reference>
<protein>
    <submittedName>
        <fullName evidence="1">Outer membrane porin GjpA</fullName>
    </submittedName>
</protein>
<proteinExistence type="predicted"/>
<evidence type="ECO:0000313" key="1">
    <source>
        <dbReference type="EMBL" id="MEB3034235.1"/>
    </source>
</evidence>
<organism evidence="1 2">
    <name type="scientific">[Mycobacterium] nativiensis</name>
    <dbReference type="NCBI Taxonomy" id="2855503"/>
    <lineage>
        <taxon>Bacteria</taxon>
        <taxon>Bacillati</taxon>
        <taxon>Actinomycetota</taxon>
        <taxon>Actinomycetes</taxon>
        <taxon>Mycobacteriales</taxon>
        <taxon>Mycobacteriaceae</taxon>
        <taxon>Mycolicibacter</taxon>
    </lineage>
</organism>
<comment type="caution">
    <text evidence="1">The sequence shown here is derived from an EMBL/GenBank/DDBJ whole genome shotgun (WGS) entry which is preliminary data.</text>
</comment>